<sequence length="122" mass="14614">MQSCAFMKKRLRLLHVAFYVLKSMKNQKKNFFCKFWKLSTWEAKKSYLHGLVERRQPKKRRATTDKNCPIKPFGYNCFLPKTDGAKVPVCRKFMLNTLDITKDSINRWLKIYKIQLSMTTIR</sequence>
<comment type="caution">
    <text evidence="1">The sequence shown here is derived from an EMBL/GenBank/DDBJ whole genome shotgun (WGS) entry which is preliminary data.</text>
</comment>
<protein>
    <submittedName>
        <fullName evidence="1">Uncharacterized protein</fullName>
    </submittedName>
</protein>
<proteinExistence type="predicted"/>
<dbReference type="EMBL" id="VTPC01081489">
    <property type="protein sequence ID" value="KAF2887846.1"/>
    <property type="molecule type" value="Genomic_DNA"/>
</dbReference>
<dbReference type="AlphaFoldDB" id="A0A8K0CMR5"/>
<gene>
    <name evidence="1" type="ORF">ILUMI_18327</name>
</gene>
<evidence type="ECO:0000313" key="1">
    <source>
        <dbReference type="EMBL" id="KAF2887846.1"/>
    </source>
</evidence>
<name>A0A8K0CMR5_IGNLU</name>
<keyword evidence="2" id="KW-1185">Reference proteome</keyword>
<organism evidence="1 2">
    <name type="scientific">Ignelater luminosus</name>
    <name type="common">Cucubano</name>
    <name type="synonym">Pyrophorus luminosus</name>
    <dbReference type="NCBI Taxonomy" id="2038154"/>
    <lineage>
        <taxon>Eukaryota</taxon>
        <taxon>Metazoa</taxon>
        <taxon>Ecdysozoa</taxon>
        <taxon>Arthropoda</taxon>
        <taxon>Hexapoda</taxon>
        <taxon>Insecta</taxon>
        <taxon>Pterygota</taxon>
        <taxon>Neoptera</taxon>
        <taxon>Endopterygota</taxon>
        <taxon>Coleoptera</taxon>
        <taxon>Polyphaga</taxon>
        <taxon>Elateriformia</taxon>
        <taxon>Elateroidea</taxon>
        <taxon>Elateridae</taxon>
        <taxon>Agrypninae</taxon>
        <taxon>Pyrophorini</taxon>
        <taxon>Ignelater</taxon>
    </lineage>
</organism>
<reference evidence="1" key="1">
    <citation type="submission" date="2019-08" db="EMBL/GenBank/DDBJ databases">
        <title>The genome of the North American firefly Photinus pyralis.</title>
        <authorList>
            <consortium name="Photinus pyralis genome working group"/>
            <person name="Fallon T.R."/>
            <person name="Sander Lower S.E."/>
            <person name="Weng J.-K."/>
        </authorList>
    </citation>
    <scope>NUCLEOTIDE SEQUENCE</scope>
    <source>
        <strain evidence="1">TRF0915ILg1</strain>
        <tissue evidence="1">Whole body</tissue>
    </source>
</reference>
<feature type="non-terminal residue" evidence="1">
    <location>
        <position position="122"/>
    </location>
</feature>
<evidence type="ECO:0000313" key="2">
    <source>
        <dbReference type="Proteomes" id="UP000801492"/>
    </source>
</evidence>
<dbReference type="Proteomes" id="UP000801492">
    <property type="component" value="Unassembled WGS sequence"/>
</dbReference>
<accession>A0A8K0CMR5</accession>
<dbReference type="OrthoDB" id="6773068at2759"/>